<dbReference type="PANTHER" id="PTHR46377:SF1">
    <property type="entry name" value="DUAL SPECIFICITY PROTEIN PHOSPHATASE 19"/>
    <property type="match status" value="1"/>
</dbReference>
<dbReference type="InterPro" id="IPR016130">
    <property type="entry name" value="Tyr_Pase_AS"/>
</dbReference>
<reference evidence="4 5" key="1">
    <citation type="submission" date="2015-10" db="EMBL/GenBank/DDBJ databases">
        <title>Full genome of DAOMC 229536 Phialocephala scopiformis, a fungal endophyte of spruce producing the potent anti-insectan compound rugulosin.</title>
        <authorList>
            <consortium name="DOE Joint Genome Institute"/>
            <person name="Walker A.K."/>
            <person name="Frasz S.L."/>
            <person name="Seifert K.A."/>
            <person name="Miller J.D."/>
            <person name="Mondo S.J."/>
            <person name="Labutti K."/>
            <person name="Lipzen A."/>
            <person name="Dockter R."/>
            <person name="Kennedy M."/>
            <person name="Grigoriev I.V."/>
            <person name="Spatafora J.W."/>
        </authorList>
    </citation>
    <scope>NUCLEOTIDE SEQUENCE [LARGE SCALE GENOMIC DNA]</scope>
    <source>
        <strain evidence="4 5">CBS 120377</strain>
    </source>
</reference>
<dbReference type="GeneID" id="28825885"/>
<dbReference type="Proteomes" id="UP000070700">
    <property type="component" value="Unassembled WGS sequence"/>
</dbReference>
<evidence type="ECO:0000313" key="4">
    <source>
        <dbReference type="EMBL" id="KUJ08737.1"/>
    </source>
</evidence>
<dbReference type="PANTHER" id="PTHR46377">
    <property type="entry name" value="DUAL SPECIFICITY PROTEIN PHOSPHATASE 19"/>
    <property type="match status" value="1"/>
</dbReference>
<protein>
    <submittedName>
        <fullName evidence="4">Phosphatases II</fullName>
    </submittedName>
</protein>
<keyword evidence="1" id="KW-0378">Hydrolase</keyword>
<dbReference type="OrthoDB" id="10252009at2759"/>
<dbReference type="GO" id="GO:0005737">
    <property type="term" value="C:cytoplasm"/>
    <property type="evidence" value="ECO:0007669"/>
    <property type="project" value="TreeGrafter"/>
</dbReference>
<dbReference type="EMBL" id="KQ947434">
    <property type="protein sequence ID" value="KUJ08737.1"/>
    <property type="molecule type" value="Genomic_DNA"/>
</dbReference>
<dbReference type="InterPro" id="IPR000387">
    <property type="entry name" value="Tyr_Pase_dom"/>
</dbReference>
<proteinExistence type="predicted"/>
<dbReference type="InParanoid" id="A0A132BAP7"/>
<dbReference type="Pfam" id="PF00782">
    <property type="entry name" value="DSPc"/>
    <property type="match status" value="1"/>
</dbReference>
<dbReference type="InterPro" id="IPR000340">
    <property type="entry name" value="Dual-sp_phosphatase_cat-dom"/>
</dbReference>
<dbReference type="PROSITE" id="PS00383">
    <property type="entry name" value="TYR_PHOSPHATASE_1"/>
    <property type="match status" value="1"/>
</dbReference>
<sequence>MIQVIPNLHISNYPTTIPKTITHILTMCTKPLSRRLSKGVTTLHLPLHNQDDITPHIPQILTFIATALAVPNNHVLVHCREGVNRSSAAVIAYLCSKNGSNAADAFMELYMRKTDICTRRRFLEQIDGWFGGGGEYKEDDVSREVCDRVEKLRLGWMLQGYFIRPTDWVWMQKGGPWEGKDDGVTAEDVTEIEEILLSIEPSEDRESAVVVEDVEAIDKVLSKESQEVLLF</sequence>
<dbReference type="AlphaFoldDB" id="A0A132BAP7"/>
<dbReference type="InterPro" id="IPR020422">
    <property type="entry name" value="TYR_PHOSPHATASE_DUAL_dom"/>
</dbReference>
<feature type="domain" description="Tyrosine specific protein phosphatases" evidence="3">
    <location>
        <begin position="58"/>
        <end position="113"/>
    </location>
</feature>
<evidence type="ECO:0000259" key="3">
    <source>
        <dbReference type="PROSITE" id="PS50056"/>
    </source>
</evidence>
<evidence type="ECO:0000313" key="5">
    <source>
        <dbReference type="Proteomes" id="UP000070700"/>
    </source>
</evidence>
<gene>
    <name evidence="4" type="ORF">LY89DRAFT_690757</name>
</gene>
<name>A0A132BAP7_MOLSC</name>
<dbReference type="SUPFAM" id="SSF52799">
    <property type="entry name" value="(Phosphotyrosine protein) phosphatases II"/>
    <property type="match status" value="1"/>
</dbReference>
<dbReference type="Gene3D" id="3.90.190.10">
    <property type="entry name" value="Protein tyrosine phosphatase superfamily"/>
    <property type="match status" value="1"/>
</dbReference>
<keyword evidence="5" id="KW-1185">Reference proteome</keyword>
<evidence type="ECO:0000256" key="1">
    <source>
        <dbReference type="ARBA" id="ARBA00022801"/>
    </source>
</evidence>
<dbReference type="RefSeq" id="XP_018063092.1">
    <property type="nucleotide sequence ID" value="XM_018216159.1"/>
</dbReference>
<organism evidence="4 5">
    <name type="scientific">Mollisia scopiformis</name>
    <name type="common">Conifer needle endophyte fungus</name>
    <name type="synonym">Phialocephala scopiformis</name>
    <dbReference type="NCBI Taxonomy" id="149040"/>
    <lineage>
        <taxon>Eukaryota</taxon>
        <taxon>Fungi</taxon>
        <taxon>Dikarya</taxon>
        <taxon>Ascomycota</taxon>
        <taxon>Pezizomycotina</taxon>
        <taxon>Leotiomycetes</taxon>
        <taxon>Helotiales</taxon>
        <taxon>Mollisiaceae</taxon>
        <taxon>Mollisia</taxon>
    </lineage>
</organism>
<feature type="non-terminal residue" evidence="4">
    <location>
        <position position="1"/>
    </location>
</feature>
<dbReference type="SMART" id="SM00195">
    <property type="entry name" value="DSPc"/>
    <property type="match status" value="1"/>
</dbReference>
<dbReference type="GO" id="GO:0008579">
    <property type="term" value="F:JUN kinase phosphatase activity"/>
    <property type="evidence" value="ECO:0007669"/>
    <property type="project" value="TreeGrafter"/>
</dbReference>
<dbReference type="InterPro" id="IPR029021">
    <property type="entry name" value="Prot-tyrosine_phosphatase-like"/>
</dbReference>
<keyword evidence="2" id="KW-0904">Protein phosphatase</keyword>
<evidence type="ECO:0000256" key="2">
    <source>
        <dbReference type="ARBA" id="ARBA00022912"/>
    </source>
</evidence>
<accession>A0A132BAP7</accession>
<dbReference type="CDD" id="cd14498">
    <property type="entry name" value="DSP"/>
    <property type="match status" value="1"/>
</dbReference>
<dbReference type="KEGG" id="psco:LY89DRAFT_690757"/>
<dbReference type="PROSITE" id="PS50056">
    <property type="entry name" value="TYR_PHOSPHATASE_2"/>
    <property type="match status" value="1"/>
</dbReference>
<dbReference type="STRING" id="149040.A0A132BAP7"/>